<name>A0A8S1AD52_ARCPL</name>
<evidence type="ECO:0000313" key="2">
    <source>
        <dbReference type="EMBL" id="CAB3243719.1"/>
    </source>
</evidence>
<keyword evidence="3" id="KW-1185">Reference proteome</keyword>
<dbReference type="EMBL" id="CADEBD010000314">
    <property type="protein sequence ID" value="CAB3243719.1"/>
    <property type="molecule type" value="Genomic_DNA"/>
</dbReference>
<accession>A0A8S1AD52</accession>
<reference evidence="3 4" key="1">
    <citation type="submission" date="2020-04" db="EMBL/GenBank/DDBJ databases">
        <authorList>
            <person name="Wallbank WR R."/>
            <person name="Pardo Diaz C."/>
            <person name="Kozak K."/>
            <person name="Martin S."/>
            <person name="Jiggins C."/>
            <person name="Moest M."/>
            <person name="Warren A I."/>
            <person name="Byers J.R.P. K."/>
            <person name="Montejo-Kovacevich G."/>
            <person name="Yen C E."/>
        </authorList>
    </citation>
    <scope>NUCLEOTIDE SEQUENCE [LARGE SCALE GENOMIC DNA]</scope>
</reference>
<gene>
    <name evidence="2" type="ORF">APLA_LOCUS10498</name>
    <name evidence="1" type="ORF">APLA_LOCUS9231</name>
</gene>
<sequence length="160" mass="17254">MSQQHAPSAAAHRSSRYAAALPLCRTTRPLGASRGPRARPASLLLLAAWLAAVAAELACPQESPAATIACTSCRAYENAREYSLRVVRESLLAKLGFTQAPNTTGRELPEVPAALMARFERRKPPLGVQADASAPTRTFVTHTEQDDFLARTDNVVIFAR</sequence>
<organism evidence="1 3">
    <name type="scientific">Arctia plantaginis</name>
    <name type="common">Wood tiger moth</name>
    <name type="synonym">Phalaena plantaginis</name>
    <dbReference type="NCBI Taxonomy" id="874455"/>
    <lineage>
        <taxon>Eukaryota</taxon>
        <taxon>Metazoa</taxon>
        <taxon>Ecdysozoa</taxon>
        <taxon>Arthropoda</taxon>
        <taxon>Hexapoda</taxon>
        <taxon>Insecta</taxon>
        <taxon>Pterygota</taxon>
        <taxon>Neoptera</taxon>
        <taxon>Endopterygota</taxon>
        <taxon>Lepidoptera</taxon>
        <taxon>Glossata</taxon>
        <taxon>Ditrysia</taxon>
        <taxon>Noctuoidea</taxon>
        <taxon>Erebidae</taxon>
        <taxon>Arctiinae</taxon>
        <taxon>Arctia</taxon>
    </lineage>
</organism>
<dbReference type="OrthoDB" id="5948587at2759"/>
<protein>
    <submittedName>
        <fullName evidence="1">Uncharacterized protein</fullName>
    </submittedName>
</protein>
<proteinExistence type="predicted"/>
<dbReference type="EMBL" id="CADEBC010000519">
    <property type="protein sequence ID" value="CAB3242869.1"/>
    <property type="molecule type" value="Genomic_DNA"/>
</dbReference>
<evidence type="ECO:0000313" key="1">
    <source>
        <dbReference type="EMBL" id="CAB3242869.1"/>
    </source>
</evidence>
<evidence type="ECO:0000313" key="3">
    <source>
        <dbReference type="Proteomes" id="UP000494106"/>
    </source>
</evidence>
<dbReference type="AlphaFoldDB" id="A0A8S1AD52"/>
<dbReference type="Proteomes" id="UP000494256">
    <property type="component" value="Unassembled WGS sequence"/>
</dbReference>
<dbReference type="Gene3D" id="2.60.120.970">
    <property type="match status" value="1"/>
</dbReference>
<evidence type="ECO:0000313" key="4">
    <source>
        <dbReference type="Proteomes" id="UP000494256"/>
    </source>
</evidence>
<comment type="caution">
    <text evidence="1">The sequence shown here is derived from an EMBL/GenBank/DDBJ whole genome shotgun (WGS) entry which is preliminary data.</text>
</comment>
<dbReference type="Proteomes" id="UP000494106">
    <property type="component" value="Unassembled WGS sequence"/>
</dbReference>